<dbReference type="PANTHER" id="PTHR45181:SF8">
    <property type="entry name" value="HEAT SHOCK PROTEIN DNAJ WITH TETRATRICOPEPTIDE REPEAT-CONTAINING PROTEIN"/>
    <property type="match status" value="1"/>
</dbReference>
<dbReference type="PANTHER" id="PTHR45181">
    <property type="entry name" value="HEAT SHOCK PROTEIN DNAJ WITH TETRATRICOPEPTIDE REPEAT-CONTAINING PROTEIN"/>
    <property type="match status" value="1"/>
</dbReference>
<keyword evidence="1" id="KW-0812">Transmembrane</keyword>
<gene>
    <name evidence="2" type="ORF">KIW84_030572</name>
</gene>
<organism evidence="2 3">
    <name type="scientific">Pisum sativum</name>
    <name type="common">Garden pea</name>
    <name type="synonym">Lathyrus oleraceus</name>
    <dbReference type="NCBI Taxonomy" id="3888"/>
    <lineage>
        <taxon>Eukaryota</taxon>
        <taxon>Viridiplantae</taxon>
        <taxon>Streptophyta</taxon>
        <taxon>Embryophyta</taxon>
        <taxon>Tracheophyta</taxon>
        <taxon>Spermatophyta</taxon>
        <taxon>Magnoliopsida</taxon>
        <taxon>eudicotyledons</taxon>
        <taxon>Gunneridae</taxon>
        <taxon>Pentapetalae</taxon>
        <taxon>rosids</taxon>
        <taxon>fabids</taxon>
        <taxon>Fabales</taxon>
        <taxon>Fabaceae</taxon>
        <taxon>Papilionoideae</taxon>
        <taxon>50 kb inversion clade</taxon>
        <taxon>NPAAA clade</taxon>
        <taxon>Hologalegina</taxon>
        <taxon>IRL clade</taxon>
        <taxon>Fabeae</taxon>
        <taxon>Lathyrus</taxon>
    </lineage>
</organism>
<dbReference type="AlphaFoldDB" id="A0A9D5AZ49"/>
<dbReference type="Proteomes" id="UP001058974">
    <property type="component" value="Chromosome 3"/>
</dbReference>
<keyword evidence="1" id="KW-0472">Membrane</keyword>
<keyword evidence="1" id="KW-1133">Transmembrane helix</keyword>
<comment type="caution">
    <text evidence="2">The sequence shown here is derived from an EMBL/GenBank/DDBJ whole genome shotgun (WGS) entry which is preliminary data.</text>
</comment>
<accession>A0A9D5AZ49</accession>
<sequence>QKYDAAIQLCDQSLNLAEKNFVLANSVNNSMHNSYSSVKMWRWSFISKCYFRLGKLDASLNVIEKLQQIASANDKCGIDNIEELLSLAATIQELLDHRKAGNENFKMGNIQKRWRTTLLLYLVISNHALLQQYVLATVLLHIKLQAKLLMPLRTAAWLWPLMEIMQRQFLEEPPCMRWLEIMNKQLVTSGDL</sequence>
<dbReference type="Gramene" id="Psat03G0057200-T4">
    <property type="protein sequence ID" value="KAI5424431.1"/>
    <property type="gene ID" value="KIW84_030572"/>
</dbReference>
<evidence type="ECO:0000313" key="2">
    <source>
        <dbReference type="EMBL" id="KAI5424431.1"/>
    </source>
</evidence>
<reference evidence="2 3" key="1">
    <citation type="journal article" date="2022" name="Nat. Genet.">
        <title>Improved pea reference genome and pan-genome highlight genomic features and evolutionary characteristics.</title>
        <authorList>
            <person name="Yang T."/>
            <person name="Liu R."/>
            <person name="Luo Y."/>
            <person name="Hu S."/>
            <person name="Wang D."/>
            <person name="Wang C."/>
            <person name="Pandey M.K."/>
            <person name="Ge S."/>
            <person name="Xu Q."/>
            <person name="Li N."/>
            <person name="Li G."/>
            <person name="Huang Y."/>
            <person name="Saxena R.K."/>
            <person name="Ji Y."/>
            <person name="Li M."/>
            <person name="Yan X."/>
            <person name="He Y."/>
            <person name="Liu Y."/>
            <person name="Wang X."/>
            <person name="Xiang C."/>
            <person name="Varshney R.K."/>
            <person name="Ding H."/>
            <person name="Gao S."/>
            <person name="Zong X."/>
        </authorList>
    </citation>
    <scope>NUCLEOTIDE SEQUENCE [LARGE SCALE GENOMIC DNA]</scope>
    <source>
        <strain evidence="2 3">cv. Zhongwan 6</strain>
    </source>
</reference>
<evidence type="ECO:0000256" key="1">
    <source>
        <dbReference type="SAM" id="Phobius"/>
    </source>
</evidence>
<proteinExistence type="predicted"/>
<keyword evidence="3" id="KW-1185">Reference proteome</keyword>
<feature type="non-terminal residue" evidence="2">
    <location>
        <position position="1"/>
    </location>
</feature>
<name>A0A9D5AZ49_PEA</name>
<dbReference type="EMBL" id="JAMSHJ010000003">
    <property type="protein sequence ID" value="KAI5424431.1"/>
    <property type="molecule type" value="Genomic_DNA"/>
</dbReference>
<protein>
    <submittedName>
        <fullName evidence="2">Uncharacterized protein</fullName>
    </submittedName>
</protein>
<feature type="transmembrane region" description="Helical" evidence="1">
    <location>
        <begin position="118"/>
        <end position="142"/>
    </location>
</feature>
<evidence type="ECO:0000313" key="3">
    <source>
        <dbReference type="Proteomes" id="UP001058974"/>
    </source>
</evidence>
<feature type="non-terminal residue" evidence="2">
    <location>
        <position position="192"/>
    </location>
</feature>